<dbReference type="AlphaFoldDB" id="A0A7X0NYG4"/>
<evidence type="ECO:0000256" key="1">
    <source>
        <dbReference type="ARBA" id="ARBA00022670"/>
    </source>
</evidence>
<protein>
    <submittedName>
        <fullName evidence="9">Zn-dependent protease with chaperone function</fullName>
    </submittedName>
</protein>
<evidence type="ECO:0000313" key="10">
    <source>
        <dbReference type="Proteomes" id="UP000565579"/>
    </source>
</evidence>
<sequence length="219" mass="23275">MTAGHVLAIAFGAGLAVWTLGAFAVTCRALAGLRRRQRMLLGLVARQDPAVREALVVEHPAVAAYCVPGRRAAIVVSTGTLGLLRAGELAAVLAHERAHVAERHDLALLPFTVLERAFPWSRAARVMRRRVAALVEMRADDRAARLHGRAGLASALRRFRACDRLPAPAGTLGGADGDIDARLDRLATPATASLPLRVLLLSIAVTVVSTPLSLFLLPM</sequence>
<dbReference type="RefSeq" id="WP_185105890.1">
    <property type="nucleotide sequence ID" value="NZ_JACHMI010000001.1"/>
</dbReference>
<dbReference type="InterPro" id="IPR052173">
    <property type="entry name" value="Beta-lactam_resp_regulator"/>
</dbReference>
<evidence type="ECO:0000256" key="4">
    <source>
        <dbReference type="ARBA" id="ARBA00022833"/>
    </source>
</evidence>
<reference evidence="9 10" key="1">
    <citation type="submission" date="2020-08" db="EMBL/GenBank/DDBJ databases">
        <title>Sequencing the genomes of 1000 actinobacteria strains.</title>
        <authorList>
            <person name="Klenk H.-P."/>
        </authorList>
    </citation>
    <scope>NUCLEOTIDE SEQUENCE [LARGE SCALE GENOMIC DNA]</scope>
    <source>
        <strain evidence="9 10">DSM 43768</strain>
    </source>
</reference>
<dbReference type="CDD" id="cd07326">
    <property type="entry name" value="M56_BlaR1_MecR1_like"/>
    <property type="match status" value="1"/>
</dbReference>
<evidence type="ECO:0000256" key="6">
    <source>
        <dbReference type="RuleBase" id="RU003983"/>
    </source>
</evidence>
<feature type="domain" description="Peptidase M48" evidence="8">
    <location>
        <begin position="53"/>
        <end position="111"/>
    </location>
</feature>
<keyword evidence="2" id="KW-0479">Metal-binding</keyword>
<dbReference type="Gene3D" id="3.30.2010.10">
    <property type="entry name" value="Metalloproteases ('zincins'), catalytic domain"/>
    <property type="match status" value="1"/>
</dbReference>
<dbReference type="GO" id="GO:0004222">
    <property type="term" value="F:metalloendopeptidase activity"/>
    <property type="evidence" value="ECO:0007669"/>
    <property type="project" value="InterPro"/>
</dbReference>
<dbReference type="PANTHER" id="PTHR34978">
    <property type="entry name" value="POSSIBLE SENSOR-TRANSDUCER PROTEIN BLAR"/>
    <property type="match status" value="1"/>
</dbReference>
<gene>
    <name evidence="9" type="ORF">HD593_006682</name>
</gene>
<keyword evidence="5 6" id="KW-0482">Metalloprotease</keyword>
<evidence type="ECO:0000313" key="9">
    <source>
        <dbReference type="EMBL" id="MBB6551887.1"/>
    </source>
</evidence>
<comment type="caution">
    <text evidence="9">The sequence shown here is derived from an EMBL/GenBank/DDBJ whole genome shotgun (WGS) entry which is preliminary data.</text>
</comment>
<evidence type="ECO:0000256" key="5">
    <source>
        <dbReference type="ARBA" id="ARBA00023049"/>
    </source>
</evidence>
<keyword evidence="7" id="KW-1133">Transmembrane helix</keyword>
<keyword evidence="7" id="KW-0812">Transmembrane</keyword>
<keyword evidence="4 6" id="KW-0862">Zinc</keyword>
<evidence type="ECO:0000256" key="3">
    <source>
        <dbReference type="ARBA" id="ARBA00022801"/>
    </source>
</evidence>
<dbReference type="InterPro" id="IPR001915">
    <property type="entry name" value="Peptidase_M48"/>
</dbReference>
<evidence type="ECO:0000256" key="7">
    <source>
        <dbReference type="SAM" id="Phobius"/>
    </source>
</evidence>
<dbReference type="GO" id="GO:0046872">
    <property type="term" value="F:metal ion binding"/>
    <property type="evidence" value="ECO:0007669"/>
    <property type="project" value="UniProtKB-KW"/>
</dbReference>
<dbReference type="GO" id="GO:0006508">
    <property type="term" value="P:proteolysis"/>
    <property type="evidence" value="ECO:0007669"/>
    <property type="project" value="UniProtKB-KW"/>
</dbReference>
<evidence type="ECO:0000259" key="8">
    <source>
        <dbReference type="Pfam" id="PF01435"/>
    </source>
</evidence>
<keyword evidence="10" id="KW-1185">Reference proteome</keyword>
<dbReference type="Proteomes" id="UP000565579">
    <property type="component" value="Unassembled WGS sequence"/>
</dbReference>
<dbReference type="EMBL" id="JACHMI010000001">
    <property type="protein sequence ID" value="MBB6551887.1"/>
    <property type="molecule type" value="Genomic_DNA"/>
</dbReference>
<dbReference type="PANTHER" id="PTHR34978:SF3">
    <property type="entry name" value="SLR0241 PROTEIN"/>
    <property type="match status" value="1"/>
</dbReference>
<proteinExistence type="inferred from homology"/>
<dbReference type="Pfam" id="PF01435">
    <property type="entry name" value="Peptidase_M48"/>
    <property type="match status" value="1"/>
</dbReference>
<comment type="cofactor">
    <cofactor evidence="6">
        <name>Zn(2+)</name>
        <dbReference type="ChEBI" id="CHEBI:29105"/>
    </cofactor>
    <text evidence="6">Binds 1 zinc ion per subunit.</text>
</comment>
<organism evidence="9 10">
    <name type="scientific">Nonomuraea rubra</name>
    <dbReference type="NCBI Taxonomy" id="46180"/>
    <lineage>
        <taxon>Bacteria</taxon>
        <taxon>Bacillati</taxon>
        <taxon>Actinomycetota</taxon>
        <taxon>Actinomycetes</taxon>
        <taxon>Streptosporangiales</taxon>
        <taxon>Streptosporangiaceae</taxon>
        <taxon>Nonomuraea</taxon>
    </lineage>
</organism>
<keyword evidence="7" id="KW-0472">Membrane</keyword>
<feature type="transmembrane region" description="Helical" evidence="7">
    <location>
        <begin position="198"/>
        <end position="217"/>
    </location>
</feature>
<feature type="transmembrane region" description="Helical" evidence="7">
    <location>
        <begin position="6"/>
        <end position="31"/>
    </location>
</feature>
<keyword evidence="3 6" id="KW-0378">Hydrolase</keyword>
<comment type="similarity">
    <text evidence="6">Belongs to the peptidase M48 family.</text>
</comment>
<evidence type="ECO:0000256" key="2">
    <source>
        <dbReference type="ARBA" id="ARBA00022723"/>
    </source>
</evidence>
<keyword evidence="1 6" id="KW-0645">Protease</keyword>
<accession>A0A7X0NYG4</accession>
<name>A0A7X0NYG4_9ACTN</name>